<evidence type="ECO:0000256" key="1">
    <source>
        <dbReference type="ARBA" id="ARBA00004123"/>
    </source>
</evidence>
<dbReference type="PANTHER" id="PTHR15245:SF20">
    <property type="entry name" value="SYMPLEKIN"/>
    <property type="match status" value="1"/>
</dbReference>
<dbReference type="InterPro" id="IPR022075">
    <property type="entry name" value="Symplekin_C"/>
</dbReference>
<feature type="domain" description="Symplekin C-terminal" evidence="6">
    <location>
        <begin position="1010"/>
        <end position="1220"/>
    </location>
</feature>
<keyword evidence="2" id="KW-0507">mRNA processing</keyword>
<feature type="compositionally biased region" description="Low complexity" evidence="4">
    <location>
        <begin position="383"/>
        <end position="402"/>
    </location>
</feature>
<dbReference type="EMBL" id="ML003189">
    <property type="protein sequence ID" value="RKP34476.1"/>
    <property type="molecule type" value="Genomic_DNA"/>
</dbReference>
<evidence type="ECO:0000313" key="7">
    <source>
        <dbReference type="EMBL" id="RKP34476.1"/>
    </source>
</evidence>
<feature type="region of interest" description="Disordered" evidence="4">
    <location>
        <begin position="372"/>
        <end position="415"/>
    </location>
</feature>
<name>A0A4P9ZMA1_9FUNG</name>
<organism evidence="7 8">
    <name type="scientific">Dimargaris cristalligena</name>
    <dbReference type="NCBI Taxonomy" id="215637"/>
    <lineage>
        <taxon>Eukaryota</taxon>
        <taxon>Fungi</taxon>
        <taxon>Fungi incertae sedis</taxon>
        <taxon>Zoopagomycota</taxon>
        <taxon>Kickxellomycotina</taxon>
        <taxon>Dimargaritomycetes</taxon>
        <taxon>Dimargaritales</taxon>
        <taxon>Dimargaritaceae</taxon>
        <taxon>Dimargaris</taxon>
    </lineage>
</organism>
<dbReference type="Pfam" id="PF12295">
    <property type="entry name" value="Symplekin_C"/>
    <property type="match status" value="1"/>
</dbReference>
<dbReference type="GO" id="GO:0005847">
    <property type="term" value="C:mRNA cleavage and polyadenylation specificity factor complex"/>
    <property type="evidence" value="ECO:0007669"/>
    <property type="project" value="TreeGrafter"/>
</dbReference>
<protein>
    <submittedName>
        <fullName evidence="7">Symplekin tight junction protein C terminal-domain-containing protein</fullName>
    </submittedName>
</protein>
<feature type="compositionally biased region" description="Polar residues" evidence="4">
    <location>
        <begin position="625"/>
        <end position="640"/>
    </location>
</feature>
<feature type="compositionally biased region" description="Basic and acidic residues" evidence="4">
    <location>
        <begin position="882"/>
        <end position="892"/>
    </location>
</feature>
<gene>
    <name evidence="7" type="ORF">BJ085DRAFT_40890</name>
</gene>
<evidence type="ECO:0000256" key="4">
    <source>
        <dbReference type="SAM" id="MobiDB-lite"/>
    </source>
</evidence>
<dbReference type="InterPro" id="IPR032460">
    <property type="entry name" value="Symplekin/Pta1_N"/>
</dbReference>
<dbReference type="AlphaFoldDB" id="A0A4P9ZMA1"/>
<feature type="region of interest" description="Disordered" evidence="4">
    <location>
        <begin position="454"/>
        <end position="539"/>
    </location>
</feature>
<evidence type="ECO:0000313" key="8">
    <source>
        <dbReference type="Proteomes" id="UP000268162"/>
    </source>
</evidence>
<dbReference type="GO" id="GO:0006397">
    <property type="term" value="P:mRNA processing"/>
    <property type="evidence" value="ECO:0007669"/>
    <property type="project" value="UniProtKB-KW"/>
</dbReference>
<feature type="region of interest" description="Disordered" evidence="4">
    <location>
        <begin position="191"/>
        <end position="228"/>
    </location>
</feature>
<evidence type="ECO:0000256" key="2">
    <source>
        <dbReference type="ARBA" id="ARBA00022664"/>
    </source>
</evidence>
<keyword evidence="8" id="KW-1185">Reference proteome</keyword>
<feature type="compositionally biased region" description="Low complexity" evidence="4">
    <location>
        <begin position="837"/>
        <end position="848"/>
    </location>
</feature>
<dbReference type="Pfam" id="PF11935">
    <property type="entry name" value="SYMPK_PTA1_N"/>
    <property type="match status" value="1"/>
</dbReference>
<sequence>MSAVGTLSTNCRSLLAICRQPTNPALQSAPQVQLERWAHWTTTTTTTTSIDPAANASASEAGSVAVPTQADNDLLATEILGLLKLNQSLLVHDKADMIQALQCLAGLWPVVLESVLRYPASSSFSSPASAGAGPQIECWRLLETLLAESDYMLDLPDASLFLGALRLYFAAAEALAPPDARIPTTVNLTGTSSTASTHIRPVSHQRSRCPQPLSAESGGGPHRPASPYLSPNQLAKLARAYFEKTMLVLQSPQVPASGITAFFELAGGFLRLRPDFLPPTLAQVTAWRDEPSQKFSTFQWKCVDKTLRIQLFNLYKILHQATSQLLQAKAPVPDAKSPFALPQLAKLLVNRGVRRDLDSYLNRYARFLQQQRHQMHLTRTSQPTAVPAPAVPKAPTASSSRAKPPPPPSASAPGDLNVSTIPLGVVIQVITTSFPPLDSNDIHRIVQVLKGPRFAVPSPSSNANSNHLKRPRESGPGDQNAGTVDQQPGPDAEAKRIKTELGDPSATDHRPPVDYLNEPATATTVASPPGDLEPEPELEPDADCPTSMLQFAFTRILDAGLDIFQAAHLRRFPSGNQLLMAPTLTTTTTVLANGDAQLAPPTAERLMTDWMVLVSRQATWFLSTSAEQSAPTPTTDQPSGQVADAPAGTAAAMADQLVKFITDEFRTRYELAILWLYELWYQSTQQNSPLPEALGYTTWYHKFLDHALENADPRDVVVGKLVLDAPDLPATTFARLEKHYLDPMKQKVVMAALRDLVDLRPPFRKLALQVIIQFSTATDRSTRQLTIKMLRKWYQQHESLTTPILAFATQSFESLVKLPPPEAIISKSDQDPSVTTEESVPGESSSEDSPSHPPAPESQNSNAKTAQPSPPTTTESAGGKTEPAESEEKTAEGLDPLATARRYIEGQVVQRSELFLALCSKNHELFNQIFALYPRLSPFTQQILRTHITDLVKSIGTQSSGFLRALSQCPPAAEELALSTVWVLVDRQGLTTDFAEAIVALCTEQSLKADFLIPVLPGLASKKAVLQNLGPVVKRLGDGDADPTRTSELLHKLITPSAPPPPAASTTTTAAAGKAIEAAPGADTDSAELRRPLLTPNELLVAIHNMEGTVGVKATNTAVKLCLDMPSTYSSEILAAVVQHLLAQSKISESTLETMKQSVTMYKSLTNYIVNLLSVMLQKRVWTSPTMWVGFLECCKATLPSSCEVLLQLPKLQLTDALQKYPDLRAPLLEYIHSIPENKRSRYQPLMAILESGPEA</sequence>
<dbReference type="InterPro" id="IPR011989">
    <property type="entry name" value="ARM-like"/>
</dbReference>
<dbReference type="Proteomes" id="UP000268162">
    <property type="component" value="Unassembled WGS sequence"/>
</dbReference>
<feature type="region of interest" description="Disordered" evidence="4">
    <location>
        <begin position="625"/>
        <end position="646"/>
    </location>
</feature>
<feature type="compositionally biased region" description="Basic and acidic residues" evidence="4">
    <location>
        <begin position="492"/>
        <end position="512"/>
    </location>
</feature>
<keyword evidence="3" id="KW-0539">Nucleus</keyword>
<evidence type="ECO:0000259" key="6">
    <source>
        <dbReference type="Pfam" id="PF12295"/>
    </source>
</evidence>
<feature type="region of interest" description="Disordered" evidence="4">
    <location>
        <begin position="823"/>
        <end position="895"/>
    </location>
</feature>
<dbReference type="Gene3D" id="1.25.10.10">
    <property type="entry name" value="Leucine-rich Repeat Variant"/>
    <property type="match status" value="1"/>
</dbReference>
<dbReference type="PANTHER" id="PTHR15245">
    <property type="entry name" value="SYMPLEKIN-RELATED"/>
    <property type="match status" value="1"/>
</dbReference>
<feature type="compositionally biased region" description="Low complexity" evidence="4">
    <location>
        <begin position="457"/>
        <end position="466"/>
    </location>
</feature>
<feature type="compositionally biased region" description="Polar residues" evidence="4">
    <location>
        <begin position="372"/>
        <end position="382"/>
    </location>
</feature>
<evidence type="ECO:0000256" key="3">
    <source>
        <dbReference type="ARBA" id="ARBA00023242"/>
    </source>
</evidence>
<feature type="domain" description="Symplekin/Pta1 N-terminal" evidence="5">
    <location>
        <begin position="226"/>
        <end position="325"/>
    </location>
</feature>
<dbReference type="InterPro" id="IPR021850">
    <property type="entry name" value="Symplekin/Pta1"/>
</dbReference>
<feature type="compositionally biased region" description="Polar residues" evidence="4">
    <location>
        <begin position="859"/>
        <end position="876"/>
    </location>
</feature>
<dbReference type="STRING" id="215637.A0A4P9ZMA1"/>
<evidence type="ECO:0000259" key="5">
    <source>
        <dbReference type="Pfam" id="PF11935"/>
    </source>
</evidence>
<comment type="subcellular location">
    <subcellularLocation>
        <location evidence="1">Nucleus</location>
    </subcellularLocation>
</comment>
<reference evidence="8" key="1">
    <citation type="journal article" date="2018" name="Nat. Microbiol.">
        <title>Leveraging single-cell genomics to expand the fungal tree of life.</title>
        <authorList>
            <person name="Ahrendt S.R."/>
            <person name="Quandt C.A."/>
            <person name="Ciobanu D."/>
            <person name="Clum A."/>
            <person name="Salamov A."/>
            <person name="Andreopoulos B."/>
            <person name="Cheng J.F."/>
            <person name="Woyke T."/>
            <person name="Pelin A."/>
            <person name="Henrissat B."/>
            <person name="Reynolds N.K."/>
            <person name="Benny G.L."/>
            <person name="Smith M.E."/>
            <person name="James T.Y."/>
            <person name="Grigoriev I.V."/>
        </authorList>
    </citation>
    <scope>NUCLEOTIDE SEQUENCE [LARGE SCALE GENOMIC DNA]</scope>
    <source>
        <strain evidence="8">RSA 468</strain>
    </source>
</reference>
<proteinExistence type="predicted"/>
<accession>A0A4P9ZMA1</accession>